<sequence>MFVIDNTVLSNFAKFGKLELLKDILRDSIITKQVLEEFNLGIERGILPKVKLPFKVVELKNEEIELYRKLCTSLGKGEASCIAVAKNRRIIFLSDDLDARKAAYLLGVKVSGTIGVLALGVKTDVLTLEEANQLLRAMIKSGFYSPIESLEEVLKE</sequence>
<reference evidence="1 2" key="1">
    <citation type="journal article" date="2014" name="Int. J. Syst. Evol. Microbiol.">
        <title>Thermococcus paralvinellae sp. nov. and Thermococcus cleftensis sp. nov. of hyperthermophilic heterotrophs from deep-sea hydrothermal vents.</title>
        <authorList>
            <person name="Hensley S.A."/>
            <person name="Jung J.H."/>
            <person name="Park C.S."/>
            <person name="Holden J.F."/>
        </authorList>
    </citation>
    <scope>NUCLEOTIDE SEQUENCE [LARGE SCALE GENOMIC DNA]</scope>
    <source>
        <strain evidence="1 2">ES1</strain>
    </source>
</reference>
<dbReference type="STRING" id="582419.TES1_2014"/>
<dbReference type="HOGENOM" id="CLU_115769_2_1_2"/>
<evidence type="ECO:0000313" key="2">
    <source>
        <dbReference type="Proteomes" id="UP000019027"/>
    </source>
</evidence>
<accession>W0I5P0</accession>
<gene>
    <name evidence="1" type="ORF">TES1_2014</name>
</gene>
<dbReference type="GeneID" id="24907777"/>
<dbReference type="RefSeq" id="WP_042682566.1">
    <property type="nucleotide sequence ID" value="NZ_CP006965.1"/>
</dbReference>
<dbReference type="SUPFAM" id="SSF88723">
    <property type="entry name" value="PIN domain-like"/>
    <property type="match status" value="1"/>
</dbReference>
<organism evidence="1 2">
    <name type="scientific">Thermococcus paralvinellae</name>
    <dbReference type="NCBI Taxonomy" id="582419"/>
    <lineage>
        <taxon>Archaea</taxon>
        <taxon>Methanobacteriati</taxon>
        <taxon>Methanobacteriota</taxon>
        <taxon>Thermococci</taxon>
        <taxon>Thermococcales</taxon>
        <taxon>Thermococcaceae</taxon>
        <taxon>Thermococcus</taxon>
    </lineage>
</organism>
<proteinExistence type="predicted"/>
<dbReference type="PANTHER" id="PTHR39550">
    <property type="entry name" value="SLL0658 PROTEIN"/>
    <property type="match status" value="1"/>
</dbReference>
<evidence type="ECO:0000313" key="1">
    <source>
        <dbReference type="EMBL" id="AHF81389.1"/>
    </source>
</evidence>
<dbReference type="InterPro" id="IPR029060">
    <property type="entry name" value="PIN-like_dom_sf"/>
</dbReference>
<dbReference type="PANTHER" id="PTHR39550:SF1">
    <property type="entry name" value="SLL0658 PROTEIN"/>
    <property type="match status" value="1"/>
</dbReference>
<name>W0I5P0_9EURY</name>
<dbReference type="KEGG" id="ths:TES1_2014"/>
<keyword evidence="2" id="KW-1185">Reference proteome</keyword>
<dbReference type="Proteomes" id="UP000019027">
    <property type="component" value="Chromosome"/>
</dbReference>
<dbReference type="Pfam" id="PF11848">
    <property type="entry name" value="DUF3368"/>
    <property type="match status" value="1"/>
</dbReference>
<dbReference type="EMBL" id="CP006965">
    <property type="protein sequence ID" value="AHF81389.1"/>
    <property type="molecule type" value="Genomic_DNA"/>
</dbReference>
<dbReference type="AlphaFoldDB" id="W0I5P0"/>
<dbReference type="InterPro" id="IPR021799">
    <property type="entry name" value="PIN-like_prokaryotic"/>
</dbReference>
<protein>
    <submittedName>
        <fullName evidence="1">Nucleic acid-binding protein</fullName>
    </submittedName>
</protein>
<dbReference type="OrthoDB" id="359097at2157"/>